<dbReference type="Pfam" id="PF13639">
    <property type="entry name" value="zf-RING_2"/>
    <property type="match status" value="1"/>
</dbReference>
<dbReference type="PANTHER" id="PTHR45969">
    <property type="entry name" value="RING ZINC FINGER PROTEIN-RELATED"/>
    <property type="match status" value="1"/>
</dbReference>
<dbReference type="GO" id="GO:0061630">
    <property type="term" value="F:ubiquitin protein ligase activity"/>
    <property type="evidence" value="ECO:0007669"/>
    <property type="project" value="TreeGrafter"/>
</dbReference>
<evidence type="ECO:0000313" key="8">
    <source>
        <dbReference type="Proteomes" id="UP000593562"/>
    </source>
</evidence>
<evidence type="ECO:0000256" key="5">
    <source>
        <dbReference type="SAM" id="SignalP"/>
    </source>
</evidence>
<evidence type="ECO:0000313" key="7">
    <source>
        <dbReference type="EMBL" id="KAF5751969.1"/>
    </source>
</evidence>
<dbReference type="GO" id="GO:0008270">
    <property type="term" value="F:zinc ion binding"/>
    <property type="evidence" value="ECO:0007669"/>
    <property type="project" value="UniProtKB-KW"/>
</dbReference>
<dbReference type="SMART" id="SM00184">
    <property type="entry name" value="RING"/>
    <property type="match status" value="1"/>
</dbReference>
<evidence type="ECO:0000256" key="1">
    <source>
        <dbReference type="ARBA" id="ARBA00022723"/>
    </source>
</evidence>
<protein>
    <submittedName>
        <fullName evidence="7">RING-H2 finger protein ATL13-like</fullName>
    </submittedName>
</protein>
<feature type="signal peptide" evidence="5">
    <location>
        <begin position="1"/>
        <end position="17"/>
    </location>
</feature>
<dbReference type="InterPro" id="IPR001841">
    <property type="entry name" value="Znf_RING"/>
</dbReference>
<proteinExistence type="predicted"/>
<evidence type="ECO:0000256" key="4">
    <source>
        <dbReference type="PROSITE-ProRule" id="PRU00175"/>
    </source>
</evidence>
<gene>
    <name evidence="7" type="ORF">HS088_TW02G00988</name>
</gene>
<dbReference type="GO" id="GO:0016567">
    <property type="term" value="P:protein ubiquitination"/>
    <property type="evidence" value="ECO:0007669"/>
    <property type="project" value="TreeGrafter"/>
</dbReference>
<feature type="chain" id="PRO_5029525280" evidence="5">
    <location>
        <begin position="18"/>
        <end position="134"/>
    </location>
</feature>
<keyword evidence="5" id="KW-0732">Signal</keyword>
<keyword evidence="8" id="KW-1185">Reference proteome</keyword>
<dbReference type="PANTHER" id="PTHR45969:SF55">
    <property type="entry name" value="OS07G0686300 PROTEIN"/>
    <property type="match status" value="1"/>
</dbReference>
<name>A0A7J7E0B4_TRIWF</name>
<evidence type="ECO:0000256" key="3">
    <source>
        <dbReference type="ARBA" id="ARBA00022833"/>
    </source>
</evidence>
<dbReference type="InParanoid" id="A0A7J7E0B4"/>
<sequence>MFRYVFWITSLLKGALDFILQKTSLSSSSVPETSDQELISRVEYSESGESVECPVCLCQIVGGEEIGELRCGHLFHGVCMDRWLSFKHSTCPLCRDCLVPSTTFTPYGAQVILFKFYSFGPGDGDTDTDTWWLR</sequence>
<dbReference type="EMBL" id="JAAARO010000002">
    <property type="protein sequence ID" value="KAF5751969.1"/>
    <property type="molecule type" value="Genomic_DNA"/>
</dbReference>
<dbReference type="OrthoDB" id="9984778at2759"/>
<dbReference type="AlphaFoldDB" id="A0A7J7E0B4"/>
<organism evidence="7 8">
    <name type="scientific">Tripterygium wilfordii</name>
    <name type="common">Thunder God vine</name>
    <dbReference type="NCBI Taxonomy" id="458696"/>
    <lineage>
        <taxon>Eukaryota</taxon>
        <taxon>Viridiplantae</taxon>
        <taxon>Streptophyta</taxon>
        <taxon>Embryophyta</taxon>
        <taxon>Tracheophyta</taxon>
        <taxon>Spermatophyta</taxon>
        <taxon>Magnoliopsida</taxon>
        <taxon>eudicotyledons</taxon>
        <taxon>Gunneridae</taxon>
        <taxon>Pentapetalae</taxon>
        <taxon>rosids</taxon>
        <taxon>fabids</taxon>
        <taxon>Celastrales</taxon>
        <taxon>Celastraceae</taxon>
        <taxon>Tripterygium</taxon>
    </lineage>
</organism>
<evidence type="ECO:0000259" key="6">
    <source>
        <dbReference type="PROSITE" id="PS50089"/>
    </source>
</evidence>
<dbReference type="SUPFAM" id="SSF57850">
    <property type="entry name" value="RING/U-box"/>
    <property type="match status" value="1"/>
</dbReference>
<dbReference type="PROSITE" id="PS50089">
    <property type="entry name" value="ZF_RING_2"/>
    <property type="match status" value="1"/>
</dbReference>
<dbReference type="InterPro" id="IPR013083">
    <property type="entry name" value="Znf_RING/FYVE/PHD"/>
</dbReference>
<keyword evidence="1" id="KW-0479">Metal-binding</keyword>
<dbReference type="Gene3D" id="3.30.40.10">
    <property type="entry name" value="Zinc/RING finger domain, C3HC4 (zinc finger)"/>
    <property type="match status" value="1"/>
</dbReference>
<keyword evidence="3" id="KW-0862">Zinc</keyword>
<evidence type="ECO:0000256" key="2">
    <source>
        <dbReference type="ARBA" id="ARBA00022771"/>
    </source>
</evidence>
<keyword evidence="2 4" id="KW-0863">Zinc-finger</keyword>
<reference evidence="7 8" key="1">
    <citation type="journal article" date="2020" name="Nat. Commun.">
        <title>Genome of Tripterygium wilfordii and identification of cytochrome P450 involved in triptolide biosynthesis.</title>
        <authorList>
            <person name="Tu L."/>
            <person name="Su P."/>
            <person name="Zhang Z."/>
            <person name="Gao L."/>
            <person name="Wang J."/>
            <person name="Hu T."/>
            <person name="Zhou J."/>
            <person name="Zhang Y."/>
            <person name="Zhao Y."/>
            <person name="Liu Y."/>
            <person name="Song Y."/>
            <person name="Tong Y."/>
            <person name="Lu Y."/>
            <person name="Yang J."/>
            <person name="Xu C."/>
            <person name="Jia M."/>
            <person name="Peters R.J."/>
            <person name="Huang L."/>
            <person name="Gao W."/>
        </authorList>
    </citation>
    <scope>NUCLEOTIDE SEQUENCE [LARGE SCALE GENOMIC DNA]</scope>
    <source>
        <strain evidence="8">cv. XIE 37</strain>
        <tissue evidence="7">Leaf</tissue>
    </source>
</reference>
<comment type="caution">
    <text evidence="7">The sequence shown here is derived from an EMBL/GenBank/DDBJ whole genome shotgun (WGS) entry which is preliminary data.</text>
</comment>
<feature type="domain" description="RING-type" evidence="6">
    <location>
        <begin position="53"/>
        <end position="95"/>
    </location>
</feature>
<dbReference type="Proteomes" id="UP000593562">
    <property type="component" value="Unassembled WGS sequence"/>
</dbReference>
<accession>A0A7J7E0B4</accession>